<dbReference type="Proteomes" id="UP000199452">
    <property type="component" value="Unassembled WGS sequence"/>
</dbReference>
<accession>A0A1G6PDV1</accession>
<feature type="chain" id="PRO_5011579943" evidence="1">
    <location>
        <begin position="19"/>
        <end position="149"/>
    </location>
</feature>
<keyword evidence="1" id="KW-0732">Signal</keyword>
<dbReference type="AlphaFoldDB" id="A0A1G6PDV1"/>
<dbReference type="RefSeq" id="WP_092439513.1">
    <property type="nucleotide sequence ID" value="NZ_FMYP01000051.1"/>
</dbReference>
<dbReference type="STRING" id="1640674.SAMN05216323_10514"/>
<organism evidence="2 3">
    <name type="scientific">Williamwhitmania taraxaci</name>
    <dbReference type="NCBI Taxonomy" id="1640674"/>
    <lineage>
        <taxon>Bacteria</taxon>
        <taxon>Pseudomonadati</taxon>
        <taxon>Bacteroidota</taxon>
        <taxon>Bacteroidia</taxon>
        <taxon>Bacteroidales</taxon>
        <taxon>Williamwhitmaniaceae</taxon>
        <taxon>Williamwhitmania</taxon>
    </lineage>
</organism>
<evidence type="ECO:0000313" key="2">
    <source>
        <dbReference type="EMBL" id="SDC78181.1"/>
    </source>
</evidence>
<proteinExistence type="predicted"/>
<evidence type="ECO:0000313" key="3">
    <source>
        <dbReference type="Proteomes" id="UP000199452"/>
    </source>
</evidence>
<reference evidence="2 3" key="1">
    <citation type="submission" date="2016-09" db="EMBL/GenBank/DDBJ databases">
        <authorList>
            <person name="Capua I."/>
            <person name="De Benedictis P."/>
            <person name="Joannis T."/>
            <person name="Lombin L.H."/>
            <person name="Cattoli G."/>
        </authorList>
    </citation>
    <scope>NUCLEOTIDE SEQUENCE [LARGE SCALE GENOMIC DNA]</scope>
    <source>
        <strain evidence="2 3">A7P-90m</strain>
    </source>
</reference>
<keyword evidence="3" id="KW-1185">Reference proteome</keyword>
<dbReference type="SUPFAM" id="SSF49899">
    <property type="entry name" value="Concanavalin A-like lectins/glucanases"/>
    <property type="match status" value="1"/>
</dbReference>
<dbReference type="EMBL" id="FMYP01000051">
    <property type="protein sequence ID" value="SDC78181.1"/>
    <property type="molecule type" value="Genomic_DNA"/>
</dbReference>
<dbReference type="GO" id="GO:0004553">
    <property type="term" value="F:hydrolase activity, hydrolyzing O-glycosyl compounds"/>
    <property type="evidence" value="ECO:0007669"/>
    <property type="project" value="UniProtKB-ARBA"/>
</dbReference>
<name>A0A1G6PDV1_9BACT</name>
<feature type="signal peptide" evidence="1">
    <location>
        <begin position="1"/>
        <end position="18"/>
    </location>
</feature>
<dbReference type="OrthoDB" id="1281073at2"/>
<dbReference type="Gene3D" id="2.60.120.200">
    <property type="match status" value="1"/>
</dbReference>
<gene>
    <name evidence="2" type="ORF">SAMN05216323_10514</name>
</gene>
<sequence length="149" mass="15914">MRTIGLLALLLSSISSLAQPVDLAGGLVAYYPFNGNANDESGNGNHGVVRGATLTADRFNNSGSAYQFCDSTYIELPPNVCIYGNFTIPLWVNVKQFSSWGRIIEFGSGQWTNNVAISAAFEDTDKPCLSLCNSSGCNNIVSETGMESN</sequence>
<dbReference type="GO" id="GO:0005975">
    <property type="term" value="P:carbohydrate metabolic process"/>
    <property type="evidence" value="ECO:0007669"/>
    <property type="project" value="UniProtKB-ARBA"/>
</dbReference>
<dbReference type="InterPro" id="IPR013320">
    <property type="entry name" value="ConA-like_dom_sf"/>
</dbReference>
<evidence type="ECO:0000256" key="1">
    <source>
        <dbReference type="SAM" id="SignalP"/>
    </source>
</evidence>
<protein>
    <submittedName>
        <fullName evidence="2">Uncharacterized protein</fullName>
    </submittedName>
</protein>